<feature type="region of interest" description="Disordered" evidence="3">
    <location>
        <begin position="1"/>
        <end position="20"/>
    </location>
</feature>
<dbReference type="InterPro" id="IPR020835">
    <property type="entry name" value="Catalase_sf"/>
</dbReference>
<accession>A0ABV6DLK3</accession>
<proteinExistence type="predicted"/>
<protein>
    <recommendedName>
        <fullName evidence="2">catalase</fullName>
        <ecNumber evidence="2">1.11.1.6</ecNumber>
    </recommendedName>
</protein>
<evidence type="ECO:0000256" key="1">
    <source>
        <dbReference type="ARBA" id="ARBA00001971"/>
    </source>
</evidence>
<comment type="cofactor">
    <cofactor evidence="1">
        <name>heme</name>
        <dbReference type="ChEBI" id="CHEBI:30413"/>
    </cofactor>
</comment>
<dbReference type="InterPro" id="IPR018028">
    <property type="entry name" value="Catalase"/>
</dbReference>
<dbReference type="Proteomes" id="UP001589776">
    <property type="component" value="Unassembled WGS sequence"/>
</dbReference>
<evidence type="ECO:0000256" key="3">
    <source>
        <dbReference type="SAM" id="MobiDB-lite"/>
    </source>
</evidence>
<reference evidence="5 6" key="1">
    <citation type="submission" date="2024-09" db="EMBL/GenBank/DDBJ databases">
        <authorList>
            <person name="Sun Q."/>
            <person name="Mori K."/>
        </authorList>
    </citation>
    <scope>NUCLEOTIDE SEQUENCE [LARGE SCALE GENOMIC DNA]</scope>
    <source>
        <strain evidence="5 6">CCM 7759</strain>
    </source>
</reference>
<evidence type="ECO:0000313" key="6">
    <source>
        <dbReference type="Proteomes" id="UP001589776"/>
    </source>
</evidence>
<gene>
    <name evidence="5" type="ORF">ACFFK0_13620</name>
</gene>
<dbReference type="EC" id="1.11.1.6" evidence="2"/>
<dbReference type="SUPFAM" id="SSF56634">
    <property type="entry name" value="Heme-dependent catalase-like"/>
    <property type="match status" value="1"/>
</dbReference>
<dbReference type="InterPro" id="IPR010582">
    <property type="entry name" value="Catalase_immune_responsive"/>
</dbReference>
<feature type="region of interest" description="Disordered" evidence="3">
    <location>
        <begin position="110"/>
        <end position="142"/>
    </location>
</feature>
<feature type="compositionally biased region" description="Basic and acidic residues" evidence="3">
    <location>
        <begin position="128"/>
        <end position="142"/>
    </location>
</feature>
<keyword evidence="6" id="KW-1185">Reference proteome</keyword>
<dbReference type="Pfam" id="PF06628">
    <property type="entry name" value="Catalase-rel"/>
    <property type="match status" value="1"/>
</dbReference>
<dbReference type="PANTHER" id="PTHR11465:SF23">
    <property type="entry name" value="CATALASE-2"/>
    <property type="match status" value="1"/>
</dbReference>
<evidence type="ECO:0000313" key="5">
    <source>
        <dbReference type="EMBL" id="MFC0213483.1"/>
    </source>
</evidence>
<name>A0ABV6DLK3_9BACL</name>
<dbReference type="Gene3D" id="2.40.180.10">
    <property type="entry name" value="Catalase core domain"/>
    <property type="match status" value="1"/>
</dbReference>
<dbReference type="PANTHER" id="PTHR11465">
    <property type="entry name" value="CATALASE"/>
    <property type="match status" value="1"/>
</dbReference>
<comment type="caution">
    <text evidence="5">The sequence shown here is derived from an EMBL/GenBank/DDBJ whole genome shotgun (WGS) entry which is preliminary data.</text>
</comment>
<organism evidence="5 6">
    <name type="scientific">Paenibacillus chartarius</name>
    <dbReference type="NCBI Taxonomy" id="747481"/>
    <lineage>
        <taxon>Bacteria</taxon>
        <taxon>Bacillati</taxon>
        <taxon>Bacillota</taxon>
        <taxon>Bacilli</taxon>
        <taxon>Bacillales</taxon>
        <taxon>Paenibacillaceae</taxon>
        <taxon>Paenibacillus</taxon>
    </lineage>
</organism>
<sequence length="142" mass="15997">MEYRVDMAPGQNPHVDYEPSTLGGLVEAPKRGKDHEPHYDAKLIREKIQRTNDFAQAGQTYRAFDEVEREELISNLVGALKVCRPHIQEQMISHFTQADADYGKRVREGLERAKQEMGHTSSAAADAAAKRADGMGHESDRY</sequence>
<evidence type="ECO:0000256" key="2">
    <source>
        <dbReference type="ARBA" id="ARBA00012314"/>
    </source>
</evidence>
<evidence type="ECO:0000259" key="4">
    <source>
        <dbReference type="Pfam" id="PF06628"/>
    </source>
</evidence>
<feature type="domain" description="Catalase immune-responsive" evidence="4">
    <location>
        <begin position="48"/>
        <end position="110"/>
    </location>
</feature>
<dbReference type="RefSeq" id="WP_377470838.1">
    <property type="nucleotide sequence ID" value="NZ_JBHLWN010000051.1"/>
</dbReference>
<dbReference type="EMBL" id="JBHLWN010000051">
    <property type="protein sequence ID" value="MFC0213483.1"/>
    <property type="molecule type" value="Genomic_DNA"/>
</dbReference>